<dbReference type="PRINTS" id="PR01217">
    <property type="entry name" value="PRICHEXTENSN"/>
</dbReference>
<accession>A4WQ03</accession>
<feature type="compositionally biased region" description="Polar residues" evidence="1">
    <location>
        <begin position="52"/>
        <end position="61"/>
    </location>
</feature>
<feature type="compositionally biased region" description="Pro residues" evidence="1">
    <location>
        <begin position="146"/>
        <end position="168"/>
    </location>
</feature>
<dbReference type="HOGENOM" id="CLU_059728_0_0_5"/>
<keyword evidence="2" id="KW-0472">Membrane</keyword>
<dbReference type="KEGG" id="rsq:Rsph17025_0561"/>
<organism evidence="3">
    <name type="scientific">Cereibacter sphaeroides (strain ATCC 17025 / ATH 2.4.3)</name>
    <name type="common">Rhodobacter sphaeroides</name>
    <dbReference type="NCBI Taxonomy" id="349102"/>
    <lineage>
        <taxon>Bacteria</taxon>
        <taxon>Pseudomonadati</taxon>
        <taxon>Pseudomonadota</taxon>
        <taxon>Alphaproteobacteria</taxon>
        <taxon>Rhodobacterales</taxon>
        <taxon>Paracoccaceae</taxon>
        <taxon>Cereibacter</taxon>
    </lineage>
</organism>
<sequence length="416" mass="43747">MDKGVIISGIGHFSLILWLLFGDWFFQPQHAPEVAVTSVSLMTSAEFDAMTSAATQPSDQRPTPSVEPEQPAPPPEEAAPAPAPAPVAETPPPLAPEPRPEPAPQPDAAPTAPEIAPVPEPEIAEAPEPLAPVAEVEQPILVPQSSPRPKPKPAPRVAPTPAPAPPPEAEVAEVPTPPVAPDPQTPAPEVVEEKPPAAPEEATTEIVTEATETEEVAQLAPTSSARPKVRPQRARAPEPAAEEPRPASTSRTETAAAEPAETPAERPERPAAETPRQNDNRAVEDALAEALGGGTEPASERPSAPARSGPPVTSGEKDAFRIAVQQCWNVGALSTEALATTVTVAMTMAQDGKPDAGSIRMIESRGGTDAGARQAFEAARRAIIRCGARGFPLPPEKYDQWREVEMEFDPNGMRMK</sequence>
<name>A4WQ03_CERS5</name>
<feature type="transmembrane region" description="Helical" evidence="2">
    <location>
        <begin position="6"/>
        <end position="26"/>
    </location>
</feature>
<feature type="compositionally biased region" description="Pro residues" evidence="1">
    <location>
        <begin position="175"/>
        <end position="186"/>
    </location>
</feature>
<dbReference type="eggNOG" id="COG3064">
    <property type="taxonomic scope" value="Bacteria"/>
</dbReference>
<evidence type="ECO:0000313" key="3">
    <source>
        <dbReference type="EMBL" id="ABP69467.1"/>
    </source>
</evidence>
<feature type="region of interest" description="Disordered" evidence="1">
    <location>
        <begin position="51"/>
        <end position="315"/>
    </location>
</feature>
<feature type="compositionally biased region" description="Pro residues" evidence="1">
    <location>
        <begin position="70"/>
        <end position="107"/>
    </location>
</feature>
<evidence type="ECO:0008006" key="4">
    <source>
        <dbReference type="Google" id="ProtNLM"/>
    </source>
</evidence>
<gene>
    <name evidence="3" type="ordered locus">Rsph17025_0561</name>
</gene>
<reference evidence="3" key="1">
    <citation type="submission" date="2007-04" db="EMBL/GenBank/DDBJ databases">
        <title>Complete sequence of chromosome of Rhodobacter sphaeroides ATCC 17025.</title>
        <authorList>
            <consortium name="US DOE Joint Genome Institute"/>
            <person name="Copeland A."/>
            <person name="Lucas S."/>
            <person name="Lapidus A."/>
            <person name="Barry K."/>
            <person name="Detter J.C."/>
            <person name="Glavina del Rio T."/>
            <person name="Hammon N."/>
            <person name="Israni S."/>
            <person name="Dalin E."/>
            <person name="Tice H."/>
            <person name="Pitluck S."/>
            <person name="Chertkov O."/>
            <person name="Brettin T."/>
            <person name="Bruce D."/>
            <person name="Han C."/>
            <person name="Schmutz J."/>
            <person name="Larimer F."/>
            <person name="Land M."/>
            <person name="Hauser L."/>
            <person name="Kyrpides N."/>
            <person name="Kim E."/>
            <person name="Richardson P."/>
            <person name="Mackenzie C."/>
            <person name="Choudhary M."/>
            <person name="Donohue T.J."/>
            <person name="Kaplan S."/>
        </authorList>
    </citation>
    <scope>NUCLEOTIDE SEQUENCE [LARGE SCALE GENOMIC DNA]</scope>
    <source>
        <strain evidence="3">ATCC 17025</strain>
    </source>
</reference>
<feature type="compositionally biased region" description="Low complexity" evidence="1">
    <location>
        <begin position="124"/>
        <end position="145"/>
    </location>
</feature>
<keyword evidence="2" id="KW-0812">Transmembrane</keyword>
<evidence type="ECO:0000256" key="2">
    <source>
        <dbReference type="SAM" id="Phobius"/>
    </source>
</evidence>
<feature type="compositionally biased region" description="Low complexity" evidence="1">
    <location>
        <begin position="246"/>
        <end position="262"/>
    </location>
</feature>
<proteinExistence type="predicted"/>
<evidence type="ECO:0000256" key="1">
    <source>
        <dbReference type="SAM" id="MobiDB-lite"/>
    </source>
</evidence>
<feature type="compositionally biased region" description="Basic and acidic residues" evidence="1">
    <location>
        <begin position="263"/>
        <end position="284"/>
    </location>
</feature>
<dbReference type="STRING" id="349102.Rsph17025_0561"/>
<feature type="compositionally biased region" description="Low complexity" evidence="1">
    <location>
        <begin position="108"/>
        <end position="117"/>
    </location>
</feature>
<dbReference type="BioCyc" id="RSPH349102:G1G8M-578-MONOMER"/>
<dbReference type="Gene3D" id="3.30.1150.10">
    <property type="match status" value="1"/>
</dbReference>
<dbReference type="AlphaFoldDB" id="A4WQ03"/>
<keyword evidence="2" id="KW-1133">Transmembrane helix</keyword>
<protein>
    <recommendedName>
        <fullName evidence="4">Cell envelope biogenesis protein TolA</fullName>
    </recommendedName>
</protein>
<dbReference type="EMBL" id="CP000661">
    <property type="protein sequence ID" value="ABP69467.1"/>
    <property type="molecule type" value="Genomic_DNA"/>
</dbReference>
<feature type="compositionally biased region" description="Low complexity" evidence="1">
    <location>
        <begin position="199"/>
        <end position="210"/>
    </location>
</feature>